<organism evidence="2 3">
    <name type="scientific">Ascaris lumbricoides</name>
    <name type="common">Giant roundworm</name>
    <dbReference type="NCBI Taxonomy" id="6252"/>
    <lineage>
        <taxon>Eukaryota</taxon>
        <taxon>Metazoa</taxon>
        <taxon>Ecdysozoa</taxon>
        <taxon>Nematoda</taxon>
        <taxon>Chromadorea</taxon>
        <taxon>Rhabditida</taxon>
        <taxon>Spirurina</taxon>
        <taxon>Ascaridomorpha</taxon>
        <taxon>Ascaridoidea</taxon>
        <taxon>Ascarididae</taxon>
        <taxon>Ascaris</taxon>
    </lineage>
</organism>
<protein>
    <submittedName>
        <fullName evidence="3">Uncharacterized protein</fullName>
    </submittedName>
</protein>
<feature type="compositionally biased region" description="Low complexity" evidence="1">
    <location>
        <begin position="80"/>
        <end position="93"/>
    </location>
</feature>
<proteinExistence type="predicted"/>
<sequence length="234" mass="26020">MTMELRITNNNNHGEGTPATAAWPTTCKTAPVNIKQRPKRDFRFQVIQVHQGPKWFIWPTKKERRMSMNENAAKKESDKANNNNDVANNNAANLKTTTSGSRKVLANAPERTLNLNNTRNGQKIDLNAVDGELTPVTASSQPHDSPTSEPTTRRLSTKLHKAQTEPLSTSAPSSTFKILSICKKWESFDTSEDELDDLENCLIVSSCRQMSLSLDQTSQNALSSSPPNNENQVR</sequence>
<evidence type="ECO:0000256" key="1">
    <source>
        <dbReference type="SAM" id="MobiDB-lite"/>
    </source>
</evidence>
<dbReference type="Proteomes" id="UP000036681">
    <property type="component" value="Unplaced"/>
</dbReference>
<feature type="region of interest" description="Disordered" evidence="1">
    <location>
        <begin position="70"/>
        <end position="171"/>
    </location>
</feature>
<feature type="compositionally biased region" description="Polar residues" evidence="1">
    <location>
        <begin position="136"/>
        <end position="154"/>
    </location>
</feature>
<evidence type="ECO:0000313" key="3">
    <source>
        <dbReference type="WBParaSite" id="ALUE_0001293701-mRNA-1"/>
    </source>
</evidence>
<dbReference type="WBParaSite" id="ALUE_0001293701-mRNA-1">
    <property type="protein sequence ID" value="ALUE_0001293701-mRNA-1"/>
    <property type="gene ID" value="ALUE_0001293701"/>
</dbReference>
<name>A0A0M3I727_ASCLU</name>
<dbReference type="AlphaFoldDB" id="A0A0M3I727"/>
<reference evidence="3" key="1">
    <citation type="submission" date="2017-02" db="UniProtKB">
        <authorList>
            <consortium name="WormBaseParasite"/>
        </authorList>
    </citation>
    <scope>IDENTIFICATION</scope>
</reference>
<accession>A0A0M3I727</accession>
<keyword evidence="2" id="KW-1185">Reference proteome</keyword>
<evidence type="ECO:0000313" key="2">
    <source>
        <dbReference type="Proteomes" id="UP000036681"/>
    </source>
</evidence>